<dbReference type="EMBL" id="LR792683">
    <property type="protein sequence ID" value="CAB3394953.1"/>
    <property type="molecule type" value="Genomic_DNA"/>
</dbReference>
<keyword evidence="1" id="KW-0812">Transmembrane</keyword>
<evidence type="ECO:0000313" key="4">
    <source>
        <dbReference type="Proteomes" id="UP000231932"/>
    </source>
</evidence>
<dbReference type="EMBL" id="CP024955">
    <property type="protein sequence ID" value="ATY85609.1"/>
    <property type="molecule type" value="Genomic_DNA"/>
</dbReference>
<feature type="transmembrane region" description="Helical" evidence="1">
    <location>
        <begin position="46"/>
        <end position="65"/>
    </location>
</feature>
<dbReference type="OrthoDB" id="2680319at2"/>
<protein>
    <recommendedName>
        <fullName evidence="6">DUF2269 domain-containing protein</fullName>
    </recommendedName>
</protein>
<name>A0A2K8N8D6_9BACL</name>
<keyword evidence="4" id="KW-1185">Reference proteome</keyword>
<evidence type="ECO:0000313" key="5">
    <source>
        <dbReference type="Proteomes" id="UP000502196"/>
    </source>
</evidence>
<feature type="transmembrane region" description="Helical" evidence="1">
    <location>
        <begin position="115"/>
        <end position="136"/>
    </location>
</feature>
<dbReference type="KEGG" id="kyr:CVV65_12285"/>
<keyword evidence="1" id="KW-1133">Transmembrane helix</keyword>
<keyword evidence="1" id="KW-0472">Membrane</keyword>
<dbReference type="Proteomes" id="UP000231932">
    <property type="component" value="Chromosome"/>
</dbReference>
<reference evidence="2" key="2">
    <citation type="journal article" date="2018" name="Genome Announc.">
        <title>Complete Genome Sequence of Kyrpidia sp. Strain EA-1, a Thermophilic Knallgas Bacterium, Isolated from the Azores.</title>
        <authorList>
            <person name="Reiner J.E."/>
            <person name="Lapp C.J."/>
            <person name="Bunk B."/>
            <person name="Sproer C."/>
            <person name="Overmann J."/>
            <person name="Gescher J."/>
        </authorList>
    </citation>
    <scope>NUCLEOTIDE SEQUENCE</scope>
    <source>
        <strain evidence="2">EA-1</strain>
    </source>
</reference>
<evidence type="ECO:0000313" key="3">
    <source>
        <dbReference type="EMBL" id="CAB3394953.1"/>
    </source>
</evidence>
<dbReference type="RefSeq" id="WP_013076403.1">
    <property type="nucleotide sequence ID" value="NZ_CP024955.1"/>
</dbReference>
<evidence type="ECO:0008006" key="6">
    <source>
        <dbReference type="Google" id="ProtNLM"/>
    </source>
</evidence>
<dbReference type="Proteomes" id="UP000502196">
    <property type="component" value="Chromosome"/>
</dbReference>
<organism evidence="2 4">
    <name type="scientific">Kyrpidia spormannii</name>
    <dbReference type="NCBI Taxonomy" id="2055160"/>
    <lineage>
        <taxon>Bacteria</taxon>
        <taxon>Bacillati</taxon>
        <taxon>Bacillota</taxon>
        <taxon>Bacilli</taxon>
        <taxon>Bacillales</taxon>
        <taxon>Alicyclobacillaceae</taxon>
        <taxon>Kyrpidia</taxon>
    </lineage>
</organism>
<feature type="transmembrane region" description="Helical" evidence="1">
    <location>
        <begin position="6"/>
        <end position="25"/>
    </location>
</feature>
<sequence>MTAFYIILAFHLAAVAVKLGVLLYVPRLKEVGQVRAFLSTYRRLDWITDWVLWLTGAGFFLVTSWRYLLQLWLLVSMLIYMIIFILIKVVVVGGMKKVAATKKLHAYEEVSKLRFENVCTIVSVVGLLGIIAYLMVTKPF</sequence>
<evidence type="ECO:0000256" key="1">
    <source>
        <dbReference type="SAM" id="Phobius"/>
    </source>
</evidence>
<evidence type="ECO:0000313" key="2">
    <source>
        <dbReference type="EMBL" id="ATY85609.1"/>
    </source>
</evidence>
<reference evidence="3 5" key="3">
    <citation type="submission" date="2020-04" db="EMBL/GenBank/DDBJ databases">
        <authorList>
            <person name="Hogendoorn C."/>
        </authorList>
    </citation>
    <scope>NUCLEOTIDE SEQUENCE [LARGE SCALE GENOMIC DNA]</scope>
    <source>
        <strain evidence="3">COOX1</strain>
    </source>
</reference>
<gene>
    <name evidence="3" type="ORF">COOX1_2667</name>
    <name evidence="2" type="ORF">CVV65_12285</name>
</gene>
<reference evidence="4" key="1">
    <citation type="submission" date="2017-11" db="EMBL/GenBank/DDBJ databases">
        <title>Complete Genome Sequence of Kyrpidia sp. Strain EA-1, a thermophilic, hydrogen-oxidizing Bacterium, isolated from the Azores.</title>
        <authorList>
            <person name="Reiner J.E."/>
            <person name="Lapp C.J."/>
            <person name="Bunk B."/>
            <person name="Gescher J."/>
        </authorList>
    </citation>
    <scope>NUCLEOTIDE SEQUENCE [LARGE SCALE GENOMIC DNA]</scope>
    <source>
        <strain evidence="4">EA-1</strain>
    </source>
</reference>
<proteinExistence type="predicted"/>
<feature type="transmembrane region" description="Helical" evidence="1">
    <location>
        <begin position="71"/>
        <end position="94"/>
    </location>
</feature>
<accession>A0A2K8N8D6</accession>
<dbReference type="AlphaFoldDB" id="A0A2K8N8D6"/>